<dbReference type="Gene3D" id="3.30.70.1730">
    <property type="match status" value="1"/>
</dbReference>
<name>A0A0H5RKK1_9EUKA</name>
<dbReference type="Pfam" id="PF00466">
    <property type="entry name" value="Ribosomal_L10"/>
    <property type="match status" value="1"/>
</dbReference>
<proteinExistence type="inferred from homology"/>
<evidence type="ECO:0000256" key="1">
    <source>
        <dbReference type="ARBA" id="ARBA00008889"/>
    </source>
</evidence>
<organism evidence="2">
    <name type="scientific">Spongospora subterranea</name>
    <dbReference type="NCBI Taxonomy" id="70186"/>
    <lineage>
        <taxon>Eukaryota</taxon>
        <taxon>Sar</taxon>
        <taxon>Rhizaria</taxon>
        <taxon>Endomyxa</taxon>
        <taxon>Phytomyxea</taxon>
        <taxon>Plasmodiophorida</taxon>
        <taxon>Plasmodiophoridae</taxon>
        <taxon>Spongospora</taxon>
    </lineage>
</organism>
<reference evidence="2" key="1">
    <citation type="submission" date="2015-04" db="EMBL/GenBank/DDBJ databases">
        <title>The genome sequence of the plant pathogenic Rhizarian Plasmodiophora brassicae reveals insights in its biotrophic life cycle and the origin of chitin synthesis.</title>
        <authorList>
            <person name="Schwelm A."/>
            <person name="Fogelqvist J."/>
            <person name="Knaust A."/>
            <person name="Julke S."/>
            <person name="Lilja T."/>
            <person name="Dhandapani V."/>
            <person name="Bonilla-Rosso G."/>
            <person name="Karlsson M."/>
            <person name="Shevchenko A."/>
            <person name="Choi S.R."/>
            <person name="Kim H.G."/>
            <person name="Park J.Y."/>
            <person name="Lim Y.P."/>
            <person name="Ludwig-Muller J."/>
            <person name="Dixelius C."/>
        </authorList>
    </citation>
    <scope>NUCLEOTIDE SEQUENCE</scope>
    <source>
        <tissue evidence="2">Potato root galls</tissue>
    </source>
</reference>
<dbReference type="InterPro" id="IPR001790">
    <property type="entry name" value="Ribosomal_uL10"/>
</dbReference>
<sequence>RSRGSLPDRISDPMSHLAQRVSLGRLRKECLSHRIKEIAKHSRLIMLAHWNTTSAFEQARKAWKKSDMHAAIIKVRVGRVGFADTRSSFLIPCLRGPTALVYSNSAAAIPGDRLGQKLLAQAAKPTFEGDDVMFVAASLDGVMIDRDNAQMFQKSRSTPDQDLINLLQSLPTSSIPRMCTSHVMELSRVMQVHLSRLDGST</sequence>
<dbReference type="AlphaFoldDB" id="A0A0H5RKK1"/>
<comment type="similarity">
    <text evidence="1">Belongs to the universal ribosomal protein uL10 family.</text>
</comment>
<dbReference type="EMBL" id="HACM01008817">
    <property type="protein sequence ID" value="CRZ09259.1"/>
    <property type="molecule type" value="Transcribed_RNA"/>
</dbReference>
<feature type="non-terminal residue" evidence="2">
    <location>
        <position position="1"/>
    </location>
</feature>
<accession>A0A0H5RKK1</accession>
<dbReference type="SUPFAM" id="SSF160369">
    <property type="entry name" value="Ribosomal protein L10-like"/>
    <property type="match status" value="1"/>
</dbReference>
<evidence type="ECO:0000313" key="2">
    <source>
        <dbReference type="EMBL" id="CRZ09259.1"/>
    </source>
</evidence>
<dbReference type="InterPro" id="IPR043141">
    <property type="entry name" value="Ribosomal_uL10-like_sf"/>
</dbReference>
<protein>
    <submittedName>
        <fullName evidence="2">Uncharacterized protein</fullName>
    </submittedName>
</protein>